<keyword evidence="3" id="KW-1185">Reference proteome</keyword>
<evidence type="ECO:0000313" key="3">
    <source>
        <dbReference type="Proteomes" id="UP000001744"/>
    </source>
</evidence>
<dbReference type="OrthoDB" id="5298836at2759"/>
<accession>B6K5F3</accession>
<reference evidence="1 3" key="1">
    <citation type="journal article" date="2011" name="Science">
        <title>Comparative functional genomics of the fission yeasts.</title>
        <authorList>
            <person name="Rhind N."/>
            <person name="Chen Z."/>
            <person name="Yassour M."/>
            <person name="Thompson D.A."/>
            <person name="Haas B.J."/>
            <person name="Habib N."/>
            <person name="Wapinski I."/>
            <person name="Roy S."/>
            <person name="Lin M.F."/>
            <person name="Heiman D.I."/>
            <person name="Young S.K."/>
            <person name="Furuya K."/>
            <person name="Guo Y."/>
            <person name="Pidoux A."/>
            <person name="Chen H.M."/>
            <person name="Robbertse B."/>
            <person name="Goldberg J.M."/>
            <person name="Aoki K."/>
            <person name="Bayne E.H."/>
            <person name="Berlin A.M."/>
            <person name="Desjardins C.A."/>
            <person name="Dobbs E."/>
            <person name="Dukaj L."/>
            <person name="Fan L."/>
            <person name="FitzGerald M.G."/>
            <person name="French C."/>
            <person name="Gujja S."/>
            <person name="Hansen K."/>
            <person name="Keifenheim D."/>
            <person name="Levin J.Z."/>
            <person name="Mosher R.A."/>
            <person name="Mueller C.A."/>
            <person name="Pfiffner J."/>
            <person name="Priest M."/>
            <person name="Russ C."/>
            <person name="Smialowska A."/>
            <person name="Swoboda P."/>
            <person name="Sykes S.M."/>
            <person name="Vaughn M."/>
            <person name="Vengrova S."/>
            <person name="Yoder R."/>
            <person name="Zeng Q."/>
            <person name="Allshire R."/>
            <person name="Baulcombe D."/>
            <person name="Birren B.W."/>
            <person name="Brown W."/>
            <person name="Ekwall K."/>
            <person name="Kellis M."/>
            <person name="Leatherwood J."/>
            <person name="Levin H."/>
            <person name="Margalit H."/>
            <person name="Martienssen R."/>
            <person name="Nieduszynski C.A."/>
            <person name="Spatafora J.W."/>
            <person name="Friedman N."/>
            <person name="Dalgaard J.Z."/>
            <person name="Baumann P."/>
            <person name="Niki H."/>
            <person name="Regev A."/>
            <person name="Nusbaum C."/>
        </authorList>
    </citation>
    <scope>NUCLEOTIDE SEQUENCE [LARGE SCALE GENOMIC DNA]</scope>
    <source>
        <strain evidence="3">yFS275 / FY16936</strain>
    </source>
</reference>
<dbReference type="JaponicusDB" id="SJAG_03928">
    <property type="gene designation" value="lam1"/>
</dbReference>
<evidence type="ECO:0000313" key="1">
    <source>
        <dbReference type="EMBL" id="EEB08757.1"/>
    </source>
</evidence>
<dbReference type="GO" id="GO:0000329">
    <property type="term" value="C:fungal-type vacuole membrane"/>
    <property type="evidence" value="ECO:0007669"/>
    <property type="project" value="EnsemblFungi"/>
</dbReference>
<dbReference type="EMBL" id="KE651167">
    <property type="protein sequence ID" value="EEB08757.1"/>
    <property type="molecule type" value="Genomic_DNA"/>
</dbReference>
<gene>
    <name evidence="2" type="primary">lam1</name>
    <name evidence="1" type="ORF">SJAG_03928</name>
</gene>
<dbReference type="AlphaFoldDB" id="B6K5F3"/>
<protein>
    <submittedName>
        <fullName evidence="1">Uncharacterized protein</fullName>
    </submittedName>
</protein>
<dbReference type="GO" id="GO:0071986">
    <property type="term" value="C:Ragulator complex"/>
    <property type="evidence" value="ECO:0007669"/>
    <property type="project" value="EnsemblFungi"/>
</dbReference>
<dbReference type="Proteomes" id="UP000001744">
    <property type="component" value="Unassembled WGS sequence"/>
</dbReference>
<sequence length="141" mass="15851">MGNCCGLLRQPAEPDELNPLLRNENVPINPPSAAEDNNVLRSQEREWEEVINHAADKFIDIFSMRLRKDTPGKPQDSTMFYEGIVEQLTPITTSVLSEGKEPTSDEAAFLENCLSRLIKQVEAVQLDTKDLKGKVIARLEE</sequence>
<evidence type="ECO:0000313" key="2">
    <source>
        <dbReference type="JaponicusDB" id="SJAG_03928"/>
    </source>
</evidence>
<dbReference type="STRING" id="402676.B6K5F3"/>
<dbReference type="RefSeq" id="XP_002175050.1">
    <property type="nucleotide sequence ID" value="XM_002175014.2"/>
</dbReference>
<organism evidence="1 3">
    <name type="scientific">Schizosaccharomyces japonicus (strain yFS275 / FY16936)</name>
    <name type="common">Fission yeast</name>
    <dbReference type="NCBI Taxonomy" id="402676"/>
    <lineage>
        <taxon>Eukaryota</taxon>
        <taxon>Fungi</taxon>
        <taxon>Dikarya</taxon>
        <taxon>Ascomycota</taxon>
        <taxon>Taphrinomycotina</taxon>
        <taxon>Schizosaccharomycetes</taxon>
        <taxon>Schizosaccharomycetales</taxon>
        <taxon>Schizosaccharomycetaceae</taxon>
        <taxon>Schizosaccharomyces</taxon>
    </lineage>
</organism>
<name>B6K5F3_SCHJY</name>
<dbReference type="GeneID" id="7050560"/>
<dbReference type="OMA" id="WESKVYD"/>
<dbReference type="HOGENOM" id="CLU_1723401_0_0_1"/>
<proteinExistence type="predicted"/>
<dbReference type="VEuPathDB" id="FungiDB:SJAG_03928"/>